<evidence type="ECO:0000259" key="2">
    <source>
        <dbReference type="SMART" id="SM00494"/>
    </source>
</evidence>
<keyword evidence="1" id="KW-0732">Signal</keyword>
<dbReference type="GO" id="GO:0005576">
    <property type="term" value="C:extracellular region"/>
    <property type="evidence" value="ECO:0007669"/>
    <property type="project" value="InterPro"/>
</dbReference>
<sequence length="125" mass="14605">MKYSFFLILVTIALSINALPNNMPPPVIPRDCGPPDCQILSNRYHQDALFPHPDPNRYYQCAPYSINAWRPMERYCICGTVFNPKLSRCTFFWSDDWEPICEWQNPPALAACDEETYGHKDKWMV</sequence>
<dbReference type="AlphaFoldDB" id="A0A9J6BMZ7"/>
<feature type="chain" id="PRO_5039915659" description="Chitin-binding type-2 domain-containing protein" evidence="1">
    <location>
        <begin position="19"/>
        <end position="125"/>
    </location>
</feature>
<accession>A0A9J6BMZ7</accession>
<organism evidence="3 4">
    <name type="scientific">Polypedilum vanderplanki</name>
    <name type="common">Sleeping chironomid midge</name>
    <dbReference type="NCBI Taxonomy" id="319348"/>
    <lineage>
        <taxon>Eukaryota</taxon>
        <taxon>Metazoa</taxon>
        <taxon>Ecdysozoa</taxon>
        <taxon>Arthropoda</taxon>
        <taxon>Hexapoda</taxon>
        <taxon>Insecta</taxon>
        <taxon>Pterygota</taxon>
        <taxon>Neoptera</taxon>
        <taxon>Endopterygota</taxon>
        <taxon>Diptera</taxon>
        <taxon>Nematocera</taxon>
        <taxon>Chironomoidea</taxon>
        <taxon>Chironomidae</taxon>
        <taxon>Chironominae</taxon>
        <taxon>Polypedilum</taxon>
        <taxon>Polypedilum</taxon>
    </lineage>
</organism>
<dbReference type="EMBL" id="JADBJN010000003">
    <property type="protein sequence ID" value="KAG5671055.1"/>
    <property type="molecule type" value="Genomic_DNA"/>
</dbReference>
<dbReference type="SMART" id="SM00494">
    <property type="entry name" value="ChtBD2"/>
    <property type="match status" value="1"/>
</dbReference>
<gene>
    <name evidence="3" type="ORF">PVAND_001273</name>
</gene>
<proteinExistence type="predicted"/>
<dbReference type="InterPro" id="IPR036508">
    <property type="entry name" value="Chitin-bd_dom_sf"/>
</dbReference>
<feature type="signal peptide" evidence="1">
    <location>
        <begin position="1"/>
        <end position="18"/>
    </location>
</feature>
<reference evidence="3" key="1">
    <citation type="submission" date="2021-03" db="EMBL/GenBank/DDBJ databases">
        <title>Chromosome level genome of the anhydrobiotic midge Polypedilum vanderplanki.</title>
        <authorList>
            <person name="Yoshida Y."/>
            <person name="Kikawada T."/>
            <person name="Gusev O."/>
        </authorList>
    </citation>
    <scope>NUCLEOTIDE SEQUENCE</scope>
    <source>
        <strain evidence="3">NIAS01</strain>
        <tissue evidence="3">Whole body or cell culture</tissue>
    </source>
</reference>
<name>A0A9J6BMZ7_POLVA</name>
<evidence type="ECO:0000313" key="3">
    <source>
        <dbReference type="EMBL" id="KAG5671055.1"/>
    </source>
</evidence>
<dbReference type="InterPro" id="IPR002557">
    <property type="entry name" value="Chitin-bd_dom"/>
</dbReference>
<keyword evidence="4" id="KW-1185">Reference proteome</keyword>
<dbReference type="OrthoDB" id="7760227at2759"/>
<comment type="caution">
    <text evidence="3">The sequence shown here is derived from an EMBL/GenBank/DDBJ whole genome shotgun (WGS) entry which is preliminary data.</text>
</comment>
<evidence type="ECO:0000256" key="1">
    <source>
        <dbReference type="SAM" id="SignalP"/>
    </source>
</evidence>
<dbReference type="GO" id="GO:0008061">
    <property type="term" value="F:chitin binding"/>
    <property type="evidence" value="ECO:0007669"/>
    <property type="project" value="InterPro"/>
</dbReference>
<protein>
    <recommendedName>
        <fullName evidence="2">Chitin-binding type-2 domain-containing protein</fullName>
    </recommendedName>
</protein>
<dbReference type="Proteomes" id="UP001107558">
    <property type="component" value="Chromosome 3"/>
</dbReference>
<dbReference type="SUPFAM" id="SSF57625">
    <property type="entry name" value="Invertebrate chitin-binding proteins"/>
    <property type="match status" value="1"/>
</dbReference>
<evidence type="ECO:0000313" key="4">
    <source>
        <dbReference type="Proteomes" id="UP001107558"/>
    </source>
</evidence>
<feature type="domain" description="Chitin-binding type-2" evidence="2">
    <location>
        <begin position="35"/>
        <end position="96"/>
    </location>
</feature>